<dbReference type="SUPFAM" id="SSF48498">
    <property type="entry name" value="Tetracyclin repressor-like, C-terminal domain"/>
    <property type="match status" value="1"/>
</dbReference>
<accession>A0A1X1ZJT8</accession>
<keyword evidence="2 4" id="KW-0238">DNA-binding</keyword>
<evidence type="ECO:0000256" key="2">
    <source>
        <dbReference type="ARBA" id="ARBA00023125"/>
    </source>
</evidence>
<keyword evidence="7" id="KW-1185">Reference proteome</keyword>
<dbReference type="PROSITE" id="PS50977">
    <property type="entry name" value="HTH_TETR_2"/>
    <property type="match status" value="1"/>
</dbReference>
<dbReference type="Proteomes" id="UP000193529">
    <property type="component" value="Unassembled WGS sequence"/>
</dbReference>
<dbReference type="InterPro" id="IPR036271">
    <property type="entry name" value="Tet_transcr_reg_TetR-rel_C_sf"/>
</dbReference>
<dbReference type="PANTHER" id="PTHR30055:SF238">
    <property type="entry name" value="MYCOFACTOCIN BIOSYNTHESIS TRANSCRIPTIONAL REGULATOR MFTR-RELATED"/>
    <property type="match status" value="1"/>
</dbReference>
<dbReference type="STRING" id="153971.AWC19_10975"/>
<evidence type="ECO:0000259" key="5">
    <source>
        <dbReference type="PROSITE" id="PS50977"/>
    </source>
</evidence>
<dbReference type="Gene3D" id="1.10.10.60">
    <property type="entry name" value="Homeodomain-like"/>
    <property type="match status" value="1"/>
</dbReference>
<reference evidence="6 7" key="1">
    <citation type="submission" date="2016-01" db="EMBL/GenBank/DDBJ databases">
        <title>The new phylogeny of the genus Mycobacterium.</title>
        <authorList>
            <person name="Tarcisio F."/>
            <person name="Conor M."/>
            <person name="Antonella G."/>
            <person name="Elisabetta G."/>
            <person name="Giulia F.S."/>
            <person name="Sara T."/>
            <person name="Anna F."/>
            <person name="Clotilde B."/>
            <person name="Roberto B."/>
            <person name="Veronica D.S."/>
            <person name="Fabio R."/>
            <person name="Monica P."/>
            <person name="Olivier J."/>
            <person name="Enrico T."/>
            <person name="Nicola S."/>
        </authorList>
    </citation>
    <scope>NUCLEOTIDE SEQUENCE [LARGE SCALE GENOMIC DNA]</scope>
    <source>
        <strain evidence="6 7">DSM 44572</strain>
    </source>
</reference>
<dbReference type="SUPFAM" id="SSF46689">
    <property type="entry name" value="Homeodomain-like"/>
    <property type="match status" value="1"/>
</dbReference>
<dbReference type="InterPro" id="IPR001647">
    <property type="entry name" value="HTH_TetR"/>
</dbReference>
<keyword evidence="3" id="KW-0804">Transcription</keyword>
<sequence length="225" mass="25280">MPPSTRSRQSDRGWRRAATRQRLRRGLENLHAQGLRYTEISVEKLSAAADLTRTTFYAYFEDKVDLLLAWLDDVRDDVGAAPATWAAGPTAPTRAELRQRIDEALARYRPHASVLAALRDTALFEARADSAYRALVHQSVDGLRDHIEHGQTGGWIQPSLPALQVATWLASMVHRSLSASPPLDDAEYAEHLDGYTDIFWNTLYRPARVRPVDVTDAPPQRKSIQ</sequence>
<gene>
    <name evidence="6" type="ORF">AWC19_10975</name>
</gene>
<protein>
    <recommendedName>
        <fullName evidence="5">HTH tetR-type domain-containing protein</fullName>
    </recommendedName>
</protein>
<dbReference type="EMBL" id="LQPJ01000107">
    <property type="protein sequence ID" value="ORW23592.1"/>
    <property type="molecule type" value="Genomic_DNA"/>
</dbReference>
<evidence type="ECO:0000256" key="3">
    <source>
        <dbReference type="ARBA" id="ARBA00023163"/>
    </source>
</evidence>
<dbReference type="Gene3D" id="1.10.357.10">
    <property type="entry name" value="Tetracycline Repressor, domain 2"/>
    <property type="match status" value="1"/>
</dbReference>
<dbReference type="PANTHER" id="PTHR30055">
    <property type="entry name" value="HTH-TYPE TRANSCRIPTIONAL REGULATOR RUTR"/>
    <property type="match status" value="1"/>
</dbReference>
<evidence type="ECO:0000313" key="7">
    <source>
        <dbReference type="Proteomes" id="UP000193529"/>
    </source>
</evidence>
<evidence type="ECO:0000256" key="1">
    <source>
        <dbReference type="ARBA" id="ARBA00023015"/>
    </source>
</evidence>
<proteinExistence type="predicted"/>
<comment type="caution">
    <text evidence="6">The sequence shown here is derived from an EMBL/GenBank/DDBJ whole genome shotgun (WGS) entry which is preliminary data.</text>
</comment>
<feature type="domain" description="HTH tetR-type" evidence="5">
    <location>
        <begin position="16"/>
        <end position="78"/>
    </location>
</feature>
<evidence type="ECO:0000256" key="4">
    <source>
        <dbReference type="PROSITE-ProRule" id="PRU00335"/>
    </source>
</evidence>
<feature type="DNA-binding region" description="H-T-H motif" evidence="4">
    <location>
        <begin position="41"/>
        <end position="60"/>
    </location>
</feature>
<evidence type="ECO:0000313" key="6">
    <source>
        <dbReference type="EMBL" id="ORW23592.1"/>
    </source>
</evidence>
<dbReference type="AlphaFoldDB" id="A0A1X1ZJT8"/>
<dbReference type="GO" id="GO:0000976">
    <property type="term" value="F:transcription cis-regulatory region binding"/>
    <property type="evidence" value="ECO:0007669"/>
    <property type="project" value="TreeGrafter"/>
</dbReference>
<dbReference type="InterPro" id="IPR050109">
    <property type="entry name" value="HTH-type_TetR-like_transc_reg"/>
</dbReference>
<keyword evidence="1" id="KW-0805">Transcription regulation</keyword>
<dbReference type="GO" id="GO:0003700">
    <property type="term" value="F:DNA-binding transcription factor activity"/>
    <property type="evidence" value="ECO:0007669"/>
    <property type="project" value="TreeGrafter"/>
</dbReference>
<dbReference type="InterPro" id="IPR009057">
    <property type="entry name" value="Homeodomain-like_sf"/>
</dbReference>
<organism evidence="6 7">
    <name type="scientific">Mycobacterium palustre</name>
    <dbReference type="NCBI Taxonomy" id="153971"/>
    <lineage>
        <taxon>Bacteria</taxon>
        <taxon>Bacillati</taxon>
        <taxon>Actinomycetota</taxon>
        <taxon>Actinomycetes</taxon>
        <taxon>Mycobacteriales</taxon>
        <taxon>Mycobacteriaceae</taxon>
        <taxon>Mycobacterium</taxon>
        <taxon>Mycobacterium simiae complex</taxon>
    </lineage>
</organism>
<name>A0A1X1ZJT8_9MYCO</name>